<dbReference type="NCBIfam" id="TIGR01552">
    <property type="entry name" value="phd_fam"/>
    <property type="match status" value="1"/>
</dbReference>
<accession>A0A2H0C0U6</accession>
<evidence type="ECO:0008006" key="4">
    <source>
        <dbReference type="Google" id="ProtNLM"/>
    </source>
</evidence>
<dbReference type="AlphaFoldDB" id="A0A2H0C0U6"/>
<organism evidence="2 3">
    <name type="scientific">Candidatus Roizmanbacteria bacterium CG22_combo_CG10-13_8_21_14_all_34_12</name>
    <dbReference type="NCBI Taxonomy" id="1974860"/>
    <lineage>
        <taxon>Bacteria</taxon>
        <taxon>Candidatus Roizmaniibacteriota</taxon>
    </lineage>
</organism>
<dbReference type="Proteomes" id="UP000229699">
    <property type="component" value="Unassembled WGS sequence"/>
</dbReference>
<sequence>MVDQIVFTATEARQNFFELLRMAEEGKEPIVTRKNNSVRFKMTVIKEKKKEKNINKILKEMGEIHMPILSIKKINKILSTRHEIKI</sequence>
<evidence type="ECO:0000256" key="1">
    <source>
        <dbReference type="ARBA" id="ARBA00009981"/>
    </source>
</evidence>
<name>A0A2H0C0U6_9BACT</name>
<protein>
    <recommendedName>
        <fullName evidence="4">Antitoxin</fullName>
    </recommendedName>
</protein>
<proteinExistence type="inferred from homology"/>
<reference evidence="2 3" key="1">
    <citation type="submission" date="2017-09" db="EMBL/GenBank/DDBJ databases">
        <title>Depth-based differentiation of microbial function through sediment-hosted aquifers and enrichment of novel symbionts in the deep terrestrial subsurface.</title>
        <authorList>
            <person name="Probst A.J."/>
            <person name="Ladd B."/>
            <person name="Jarett J.K."/>
            <person name="Geller-Mcgrath D.E."/>
            <person name="Sieber C.M."/>
            <person name="Emerson J.B."/>
            <person name="Anantharaman K."/>
            <person name="Thomas B.C."/>
            <person name="Malmstrom R."/>
            <person name="Stieglmeier M."/>
            <person name="Klingl A."/>
            <person name="Woyke T."/>
            <person name="Ryan C.M."/>
            <person name="Banfield J.F."/>
        </authorList>
    </citation>
    <scope>NUCLEOTIDE SEQUENCE [LARGE SCALE GENOMIC DNA]</scope>
    <source>
        <strain evidence="2">CG22_combo_CG10-13_8_21_14_all_34_12</strain>
    </source>
</reference>
<evidence type="ECO:0000313" key="3">
    <source>
        <dbReference type="Proteomes" id="UP000229699"/>
    </source>
</evidence>
<evidence type="ECO:0000313" key="2">
    <source>
        <dbReference type="EMBL" id="PIP63563.1"/>
    </source>
</evidence>
<comment type="caution">
    <text evidence="2">The sequence shown here is derived from an EMBL/GenBank/DDBJ whole genome shotgun (WGS) entry which is preliminary data.</text>
</comment>
<dbReference type="EMBL" id="PCTC01000036">
    <property type="protein sequence ID" value="PIP63563.1"/>
    <property type="molecule type" value="Genomic_DNA"/>
</dbReference>
<dbReference type="InterPro" id="IPR036165">
    <property type="entry name" value="YefM-like_sf"/>
</dbReference>
<dbReference type="SUPFAM" id="SSF143120">
    <property type="entry name" value="YefM-like"/>
    <property type="match status" value="1"/>
</dbReference>
<gene>
    <name evidence="2" type="ORF">COW97_01815</name>
</gene>
<comment type="similarity">
    <text evidence="1">Belongs to the phD/YefM antitoxin family.</text>
</comment>